<dbReference type="Pfam" id="PF07505">
    <property type="entry name" value="DUF5131"/>
    <property type="match status" value="1"/>
</dbReference>
<dbReference type="AlphaFoldDB" id="C3X1R3"/>
<dbReference type="eggNOG" id="COG4422">
    <property type="taxonomic scope" value="Bacteria"/>
</dbReference>
<dbReference type="GO" id="GO:0016798">
    <property type="term" value="F:hydrolase activity, acting on glycosyl bonds"/>
    <property type="evidence" value="ECO:0007669"/>
    <property type="project" value="UniProtKB-KW"/>
</dbReference>
<dbReference type="EMBL" id="ACDP02000029">
    <property type="protein sequence ID" value="EEO27149.1"/>
    <property type="molecule type" value="Genomic_DNA"/>
</dbReference>
<organism evidence="4 5">
    <name type="scientific">Oxalobacter paraformigenes</name>
    <dbReference type="NCBI Taxonomy" id="556268"/>
    <lineage>
        <taxon>Bacteria</taxon>
        <taxon>Pseudomonadati</taxon>
        <taxon>Pseudomonadota</taxon>
        <taxon>Betaproteobacteria</taxon>
        <taxon>Burkholderiales</taxon>
        <taxon>Oxalobacteraceae</taxon>
        <taxon>Oxalobacter</taxon>
    </lineage>
</organism>
<evidence type="ECO:0000256" key="3">
    <source>
        <dbReference type="ARBA" id="ARBA00023295"/>
    </source>
</evidence>
<dbReference type="RefSeq" id="WP_005876012.1">
    <property type="nucleotide sequence ID" value="NZ_CABMNL010000001.1"/>
</dbReference>
<comment type="caution">
    <text evidence="4">The sequence shown here is derived from an EMBL/GenBank/DDBJ whole genome shotgun (WGS) entry which is preliminary data.</text>
</comment>
<comment type="similarity">
    <text evidence="1">Belongs to the Nth/MutY family.</text>
</comment>
<name>C3X1R3_9BURK</name>
<sequence length="285" mass="32683">MTKTKIEWCDYTFNPWIGCQPVSPACDNCYAERLCKRFGKDCFGTGKERIRTGAKNWEFPVKLNRKAGNKIYNHTADGFIRKDWGDDHKRLLASFRPKVFCGSMCDVFDNAVPDEWRKDLFRLIADTPYIDWLLLTKRIGNAPAMIEGAMSGYDSGFCGLPDNVWLGITVCNQQEAERDIPKLLDVPAKKHFLSMEPLLGPVDLEKALAWQSDVVGIDWVIVGGESGPNARPMHPDWVRRIRDDCEMFATPFFFKQWGEWYGMERIGKRAAGRMLDGRTWDEVPE</sequence>
<keyword evidence="2" id="KW-0378">Hydrolase</keyword>
<evidence type="ECO:0000256" key="2">
    <source>
        <dbReference type="ARBA" id="ARBA00022801"/>
    </source>
</evidence>
<evidence type="ECO:0008006" key="6">
    <source>
        <dbReference type="Google" id="ProtNLM"/>
    </source>
</evidence>
<keyword evidence="5" id="KW-1185">Reference proteome</keyword>
<evidence type="ECO:0000256" key="1">
    <source>
        <dbReference type="ARBA" id="ARBA00008343"/>
    </source>
</evidence>
<gene>
    <name evidence="4" type="ORF">OFAG_00302</name>
</gene>
<dbReference type="InterPro" id="IPR011101">
    <property type="entry name" value="DUF5131"/>
</dbReference>
<evidence type="ECO:0000313" key="5">
    <source>
        <dbReference type="Proteomes" id="UP000003973"/>
    </source>
</evidence>
<protein>
    <recommendedName>
        <fullName evidence="6">Bacteriophage protein gp37</fullName>
    </recommendedName>
</protein>
<keyword evidence="3" id="KW-0326">Glycosidase</keyword>
<dbReference type="HOGENOM" id="CLU_054184_0_0_4"/>
<dbReference type="InterPro" id="IPR004035">
    <property type="entry name" value="Endouclease-III_FeS-bd_BS"/>
</dbReference>
<accession>C3X1R3</accession>
<dbReference type="Proteomes" id="UP000003973">
    <property type="component" value="Unassembled WGS sequence"/>
</dbReference>
<proteinExistence type="inferred from homology"/>
<reference evidence="4" key="1">
    <citation type="submission" date="2011-10" db="EMBL/GenBank/DDBJ databases">
        <title>The Genome Sequence of Oxalobacter formigenes HOxBLS.</title>
        <authorList>
            <consortium name="The Broad Institute Genome Sequencing Platform"/>
            <person name="Earl A."/>
            <person name="Ward D."/>
            <person name="Feldgarden M."/>
            <person name="Gevers D."/>
            <person name="Allison M.J."/>
            <person name="Humphrey S."/>
            <person name="Young S.K."/>
            <person name="Zeng Q."/>
            <person name="Gargeya S."/>
            <person name="Fitzgerald M."/>
            <person name="Haas B."/>
            <person name="Abouelleil A."/>
            <person name="Alvarado L."/>
            <person name="Arachchi H.M."/>
            <person name="Berlin A."/>
            <person name="Brown A."/>
            <person name="Chapman S.B."/>
            <person name="Chen Z."/>
            <person name="Dunbar C."/>
            <person name="Freedman E."/>
            <person name="Gearin G."/>
            <person name="Goldberg J."/>
            <person name="Griggs A."/>
            <person name="Gujja S."/>
            <person name="Heiman D."/>
            <person name="Howarth C."/>
            <person name="Larson L."/>
            <person name="Lui A."/>
            <person name="MacDonald P.J.P."/>
            <person name="Montmayeur A."/>
            <person name="Murphy C."/>
            <person name="Neiman D."/>
            <person name="Pearson M."/>
            <person name="Priest M."/>
            <person name="Roberts A."/>
            <person name="Saif S."/>
            <person name="Shea T."/>
            <person name="Shenoy N."/>
            <person name="Sisk P."/>
            <person name="Stolte C."/>
            <person name="Sykes S."/>
            <person name="Wortman J."/>
            <person name="Nusbaum C."/>
            <person name="Birren B."/>
        </authorList>
    </citation>
    <scope>NUCLEOTIDE SEQUENCE [LARGE SCALE GENOMIC DNA]</scope>
    <source>
        <strain evidence="4">HOxBLS</strain>
    </source>
</reference>
<evidence type="ECO:0000313" key="4">
    <source>
        <dbReference type="EMBL" id="EEO27149.1"/>
    </source>
</evidence>
<dbReference type="PROSITE" id="PS00764">
    <property type="entry name" value="ENDONUCLEASE_III_1"/>
    <property type="match status" value="1"/>
</dbReference>